<evidence type="ECO:0000313" key="2">
    <source>
        <dbReference type="Proteomes" id="UP000285523"/>
    </source>
</evidence>
<dbReference type="EMBL" id="QYYD01000023">
    <property type="protein sequence ID" value="RJF69463.1"/>
    <property type="molecule type" value="Genomic_DNA"/>
</dbReference>
<protein>
    <submittedName>
        <fullName evidence="1">Uncharacterized protein</fullName>
    </submittedName>
</protein>
<reference evidence="1 2" key="1">
    <citation type="submission" date="2018-09" db="EMBL/GenBank/DDBJ databases">
        <title>Draft genome sequence of Rhodopseudomonas palustris 2.1.18.</title>
        <authorList>
            <person name="Robertson S.L."/>
            <person name="Meyer T.E."/>
            <person name="Kyndt J.A."/>
        </authorList>
    </citation>
    <scope>NUCLEOTIDE SEQUENCE [LARGE SCALE GENOMIC DNA]</scope>
    <source>
        <strain evidence="1 2">2.1.18</strain>
    </source>
</reference>
<dbReference type="OrthoDB" id="7960540at2"/>
<accession>A0A418V0U7</accession>
<proteinExistence type="predicted"/>
<dbReference type="Proteomes" id="UP000285523">
    <property type="component" value="Unassembled WGS sequence"/>
</dbReference>
<dbReference type="RefSeq" id="WP_119858352.1">
    <property type="nucleotide sequence ID" value="NZ_QYYD01000023.1"/>
</dbReference>
<evidence type="ECO:0000313" key="1">
    <source>
        <dbReference type="EMBL" id="RJF69463.1"/>
    </source>
</evidence>
<sequence>MTISSDDVARLDALLGGADAERSAVMALRQQLPHLSLTSCDPSDIDAEAPFRDYPRFSVYLVDGSQHCWTLTADTAKATGLVVVQHKAARG</sequence>
<gene>
    <name evidence="1" type="ORF">D4Q52_20075</name>
</gene>
<dbReference type="AlphaFoldDB" id="A0A418V0U7"/>
<name>A0A418V0U7_RHOPL</name>
<comment type="caution">
    <text evidence="1">The sequence shown here is derived from an EMBL/GenBank/DDBJ whole genome shotgun (WGS) entry which is preliminary data.</text>
</comment>
<organism evidence="1 2">
    <name type="scientific">Rhodopseudomonas palustris</name>
    <dbReference type="NCBI Taxonomy" id="1076"/>
    <lineage>
        <taxon>Bacteria</taxon>
        <taxon>Pseudomonadati</taxon>
        <taxon>Pseudomonadota</taxon>
        <taxon>Alphaproteobacteria</taxon>
        <taxon>Hyphomicrobiales</taxon>
        <taxon>Nitrobacteraceae</taxon>
        <taxon>Rhodopseudomonas</taxon>
    </lineage>
</organism>